<feature type="transmembrane region" description="Helical" evidence="4">
    <location>
        <begin position="26"/>
        <end position="48"/>
    </location>
</feature>
<evidence type="ECO:0000256" key="1">
    <source>
        <dbReference type="ARBA" id="ARBA00023224"/>
    </source>
</evidence>
<keyword evidence="4" id="KW-1133">Transmembrane helix</keyword>
<dbReference type="GO" id="GO:0007165">
    <property type="term" value="P:signal transduction"/>
    <property type="evidence" value="ECO:0007669"/>
    <property type="project" value="UniProtKB-KW"/>
</dbReference>
<evidence type="ECO:0000313" key="6">
    <source>
        <dbReference type="EMBL" id="GBF32850.1"/>
    </source>
</evidence>
<sequence length="388" mass="41748">MEGIFFKRLNEGAFILEVKKLTLWRYCLRTVILAFPTGALSGCLSVYLSQNGGILPGALVGGVCGVLMGVGISTRNYRQLLAPMKRSMEKVEQVARQSGTLDNTRLRTVTDLENAFLAILSDLNGHLEDGAGKLTETVHKLQELGGQMSIGAGKTASAASQVYASADTINSQVEEITKNTDKVSGMLSEECVKLQATSRQVLEIAEKNRALVEIMDGLTRQAQGVGMTVELITNIAGQTNLLSLNAAIEAAKAGDSGRGFAVVAGEVSKLAEQSTRAAREIGEIIGGIASSTNQAYEIIIRGSENVQSEAEEINQLRRRMDENLEYINKYLQQVKEIPRMISEIAAAVQHISAVAEETSATTGEVNKMVGDVEELVKKLDLLAGKFKI</sequence>
<dbReference type="GO" id="GO:0016020">
    <property type="term" value="C:membrane"/>
    <property type="evidence" value="ECO:0007669"/>
    <property type="project" value="InterPro"/>
</dbReference>
<dbReference type="InterPro" id="IPR004090">
    <property type="entry name" value="Chemotax_Me-accpt_rcpt"/>
</dbReference>
<gene>
    <name evidence="6" type="ORF">DCCM_1046</name>
</gene>
<evidence type="ECO:0000259" key="5">
    <source>
        <dbReference type="PROSITE" id="PS50111"/>
    </source>
</evidence>
<organism evidence="6 7">
    <name type="scientific">Desulfocucumis palustris</name>
    <dbReference type="NCBI Taxonomy" id="1898651"/>
    <lineage>
        <taxon>Bacteria</taxon>
        <taxon>Bacillati</taxon>
        <taxon>Bacillota</taxon>
        <taxon>Clostridia</taxon>
        <taxon>Eubacteriales</taxon>
        <taxon>Desulfocucumaceae</taxon>
        <taxon>Desulfocucumis</taxon>
    </lineage>
</organism>
<keyword evidence="1 3" id="KW-0807">Transducer</keyword>
<keyword evidence="7" id="KW-1185">Reference proteome</keyword>
<comment type="caution">
    <text evidence="6">The sequence shown here is derived from an EMBL/GenBank/DDBJ whole genome shotgun (WGS) entry which is preliminary data.</text>
</comment>
<dbReference type="PRINTS" id="PR00260">
    <property type="entry name" value="CHEMTRNSDUCR"/>
</dbReference>
<proteinExistence type="inferred from homology"/>
<comment type="similarity">
    <text evidence="2">Belongs to the methyl-accepting chemotaxis (MCP) protein family.</text>
</comment>
<feature type="domain" description="Methyl-accepting transducer" evidence="5">
    <location>
        <begin position="130"/>
        <end position="366"/>
    </location>
</feature>
<evidence type="ECO:0000256" key="2">
    <source>
        <dbReference type="ARBA" id="ARBA00029447"/>
    </source>
</evidence>
<dbReference type="PANTHER" id="PTHR32089:SF112">
    <property type="entry name" value="LYSOZYME-LIKE PROTEIN-RELATED"/>
    <property type="match status" value="1"/>
</dbReference>
<dbReference type="GO" id="GO:0004888">
    <property type="term" value="F:transmembrane signaling receptor activity"/>
    <property type="evidence" value="ECO:0007669"/>
    <property type="project" value="InterPro"/>
</dbReference>
<accession>A0A2L2X9W5</accession>
<evidence type="ECO:0000313" key="7">
    <source>
        <dbReference type="Proteomes" id="UP000239549"/>
    </source>
</evidence>
<protein>
    <submittedName>
        <fullName evidence="6">Methyl-accepting chemotaxis sensory transducer</fullName>
    </submittedName>
</protein>
<dbReference type="Pfam" id="PF00015">
    <property type="entry name" value="MCPsignal"/>
    <property type="match status" value="1"/>
</dbReference>
<keyword evidence="4" id="KW-0472">Membrane</keyword>
<keyword evidence="4" id="KW-0812">Transmembrane</keyword>
<dbReference type="EMBL" id="BFAV01000060">
    <property type="protein sequence ID" value="GBF32850.1"/>
    <property type="molecule type" value="Genomic_DNA"/>
</dbReference>
<dbReference type="PANTHER" id="PTHR32089">
    <property type="entry name" value="METHYL-ACCEPTING CHEMOTAXIS PROTEIN MCPB"/>
    <property type="match status" value="1"/>
</dbReference>
<dbReference type="GO" id="GO:0006935">
    <property type="term" value="P:chemotaxis"/>
    <property type="evidence" value="ECO:0007669"/>
    <property type="project" value="InterPro"/>
</dbReference>
<reference evidence="7" key="1">
    <citation type="submission" date="2018-02" db="EMBL/GenBank/DDBJ databases">
        <title>Genome sequence of Desulfocucumis palustris strain NAW-5.</title>
        <authorList>
            <person name="Watanabe M."/>
            <person name="Kojima H."/>
            <person name="Fukui M."/>
        </authorList>
    </citation>
    <scope>NUCLEOTIDE SEQUENCE [LARGE SCALE GENOMIC DNA]</scope>
    <source>
        <strain evidence="7">NAW-5</strain>
    </source>
</reference>
<feature type="transmembrane region" description="Helical" evidence="4">
    <location>
        <begin position="54"/>
        <end position="77"/>
    </location>
</feature>
<dbReference type="SMART" id="SM00283">
    <property type="entry name" value="MA"/>
    <property type="match status" value="1"/>
</dbReference>
<dbReference type="SUPFAM" id="SSF58104">
    <property type="entry name" value="Methyl-accepting chemotaxis protein (MCP) signaling domain"/>
    <property type="match status" value="1"/>
</dbReference>
<dbReference type="InterPro" id="IPR004089">
    <property type="entry name" value="MCPsignal_dom"/>
</dbReference>
<dbReference type="AlphaFoldDB" id="A0A2L2X9W5"/>
<evidence type="ECO:0000256" key="4">
    <source>
        <dbReference type="SAM" id="Phobius"/>
    </source>
</evidence>
<dbReference type="PROSITE" id="PS50111">
    <property type="entry name" value="CHEMOTAXIS_TRANSDUC_2"/>
    <property type="match status" value="1"/>
</dbReference>
<dbReference type="Proteomes" id="UP000239549">
    <property type="component" value="Unassembled WGS sequence"/>
</dbReference>
<name>A0A2L2X9W5_9FIRM</name>
<dbReference type="Gene3D" id="1.10.287.950">
    <property type="entry name" value="Methyl-accepting chemotaxis protein"/>
    <property type="match status" value="1"/>
</dbReference>
<evidence type="ECO:0000256" key="3">
    <source>
        <dbReference type="PROSITE-ProRule" id="PRU00284"/>
    </source>
</evidence>